<dbReference type="PANTHER" id="PTHR10146:SF14">
    <property type="entry name" value="PYRIDOXAL PHOSPHATE HOMEOSTASIS PROTEIN"/>
    <property type="match status" value="1"/>
</dbReference>
<reference evidence="7" key="1">
    <citation type="journal article" date="2010" name="PLoS Genet.">
        <title>Genome sequence of the plant growth promoting endophytic bacterium Enterobacter sp. 638.</title>
        <authorList>
            <person name="Taghavi S."/>
            <person name="van der Lelie D."/>
            <person name="Hoffman A."/>
            <person name="Zhang Y.B."/>
            <person name="Walla M.D."/>
            <person name="Vangronsveld J."/>
            <person name="Newman L."/>
            <person name="Monchy S."/>
        </authorList>
    </citation>
    <scope>NUCLEOTIDE SEQUENCE [LARGE SCALE GENOMIC DNA]</scope>
    <source>
        <strain evidence="7">638</strain>
    </source>
</reference>
<comment type="similarity">
    <text evidence="2 4">Belongs to the pyridoxal phosphate-binding protein YggS/PROSC family.</text>
</comment>
<feature type="domain" description="Alanine racemase N-terminal" evidence="5">
    <location>
        <begin position="38"/>
        <end position="257"/>
    </location>
</feature>
<proteinExistence type="inferred from homology"/>
<organism evidence="6 7">
    <name type="scientific">Enterobacter sp. (strain 638)</name>
    <dbReference type="NCBI Taxonomy" id="399742"/>
    <lineage>
        <taxon>Bacteria</taxon>
        <taxon>Pseudomonadati</taxon>
        <taxon>Pseudomonadota</taxon>
        <taxon>Gammaproteobacteria</taxon>
        <taxon>Enterobacterales</taxon>
        <taxon>Enterobacteriaceae</taxon>
        <taxon>Enterobacter</taxon>
    </lineage>
</organism>
<geneLocation type="plasmid" evidence="6 7">
    <name>pENTE01</name>
</geneLocation>
<dbReference type="InterPro" id="IPR001608">
    <property type="entry name" value="Ala_racemase_N"/>
</dbReference>
<evidence type="ECO:0000256" key="2">
    <source>
        <dbReference type="HAMAP-Rule" id="MF_02087"/>
    </source>
</evidence>
<dbReference type="AlphaFoldDB" id="A0A9J9KYM2"/>
<dbReference type="Gene3D" id="3.20.20.10">
    <property type="entry name" value="Alanine racemase"/>
    <property type="match status" value="1"/>
</dbReference>
<comment type="cofactor">
    <cofactor evidence="3">
        <name>pyridoxal 5'-phosphate</name>
        <dbReference type="ChEBI" id="CHEBI:597326"/>
    </cofactor>
</comment>
<dbReference type="GO" id="GO:0030170">
    <property type="term" value="F:pyridoxal phosphate binding"/>
    <property type="evidence" value="ECO:0007669"/>
    <property type="project" value="UniProtKB-UniRule"/>
</dbReference>
<dbReference type="EMBL" id="CP000654">
    <property type="protein sequence ID" value="ABP62817.1"/>
    <property type="molecule type" value="Genomic_DNA"/>
</dbReference>
<dbReference type="SUPFAM" id="SSF51419">
    <property type="entry name" value="PLP-binding barrel"/>
    <property type="match status" value="1"/>
</dbReference>
<name>A0A9J9KYM2_ENT38</name>
<dbReference type="NCBIfam" id="TIGR00044">
    <property type="entry name" value="YggS family pyridoxal phosphate-dependent enzyme"/>
    <property type="match status" value="1"/>
</dbReference>
<keyword evidence="6" id="KW-0614">Plasmid</keyword>
<dbReference type="CDD" id="cd00635">
    <property type="entry name" value="PLPDE_III_YBL036c_like"/>
    <property type="match status" value="1"/>
</dbReference>
<sequence>MKNTENSTKLLTLRDTQPRCEMHNRWPRAESVQDFIDNLAAVQSRIDAACQRSGRNVSDVRLLPVSKTMDEKHIRMAHQAGCNFLGENKVQEAWRKSQAMLDLTDLKWSVIGHLQSNKAKLVARFASEFQALDSFNTAEILDRRLQVEGRTLNVFVQVNTSAEPSKFGLAPETVVDFMAQLSTLKNIKLIGLMTLAEFTSDAERVRSCFIRLRKLRDQLANVYGNLQLSMGMSGDFEIAIEEGANIVRVGQAIFGARSLPDEYFWPKGE</sequence>
<dbReference type="PIRSF" id="PIRSF004848">
    <property type="entry name" value="YBL036c_PLPDEIII"/>
    <property type="match status" value="1"/>
</dbReference>
<dbReference type="Pfam" id="PF01168">
    <property type="entry name" value="Ala_racemase_N"/>
    <property type="match status" value="1"/>
</dbReference>
<evidence type="ECO:0000259" key="5">
    <source>
        <dbReference type="Pfam" id="PF01168"/>
    </source>
</evidence>
<dbReference type="Proteomes" id="UP000000230">
    <property type="component" value="Plasmid pENTE01"/>
</dbReference>
<evidence type="ECO:0000256" key="1">
    <source>
        <dbReference type="ARBA" id="ARBA00022898"/>
    </source>
</evidence>
<evidence type="ECO:0000313" key="6">
    <source>
        <dbReference type="EMBL" id="ABP62817.1"/>
    </source>
</evidence>
<dbReference type="InterPro" id="IPR029066">
    <property type="entry name" value="PLP-binding_barrel"/>
</dbReference>
<evidence type="ECO:0000256" key="4">
    <source>
        <dbReference type="RuleBase" id="RU004514"/>
    </source>
</evidence>
<keyword evidence="7" id="KW-1185">Reference proteome</keyword>
<dbReference type="FunFam" id="3.20.20.10:FF:000018">
    <property type="entry name" value="Pyridoxal phosphate homeostasis protein"/>
    <property type="match status" value="1"/>
</dbReference>
<feature type="modified residue" description="N6-(pyridoxal phosphate)lysine" evidence="2 3">
    <location>
        <position position="67"/>
    </location>
</feature>
<comment type="subunit">
    <text evidence="2">Monomer.</text>
</comment>
<accession>A0A9J9KYM2</accession>
<dbReference type="KEGG" id="ent:Ent638_4212"/>
<dbReference type="HAMAP" id="MF_02087">
    <property type="entry name" value="PLP_homeostasis"/>
    <property type="match status" value="1"/>
</dbReference>
<gene>
    <name evidence="6" type="ordered locus">Ent638_4212</name>
</gene>
<dbReference type="PANTHER" id="PTHR10146">
    <property type="entry name" value="PROLINE SYNTHETASE CO-TRANSCRIBED BACTERIAL HOMOLOG PROTEIN"/>
    <property type="match status" value="1"/>
</dbReference>
<dbReference type="InterPro" id="IPR011078">
    <property type="entry name" value="PyrdxlP_homeostasis"/>
</dbReference>
<comment type="function">
    <text evidence="2">Pyridoxal 5'-phosphate (PLP)-binding protein, which is involved in PLP homeostasis.</text>
</comment>
<evidence type="ECO:0000256" key="3">
    <source>
        <dbReference type="PIRSR" id="PIRSR004848-1"/>
    </source>
</evidence>
<keyword evidence="1 2" id="KW-0663">Pyridoxal phosphate</keyword>
<evidence type="ECO:0000313" key="7">
    <source>
        <dbReference type="Proteomes" id="UP000000230"/>
    </source>
</evidence>
<protein>
    <recommendedName>
        <fullName evidence="2">Pyridoxal phosphate homeostasis protein</fullName>
        <shortName evidence="2">PLP homeostasis protein</shortName>
    </recommendedName>
</protein>
<dbReference type="RefSeq" id="WP_011906488.1">
    <property type="nucleotide sequence ID" value="NC_009425.1"/>
</dbReference>